<gene>
    <name evidence="1" type="ORF">LOY88_000129</name>
</gene>
<proteinExistence type="predicted"/>
<name>A0ACB8V7Z6_9EURO</name>
<protein>
    <submittedName>
        <fullName evidence="1">Uncharacterized protein</fullName>
    </submittedName>
</protein>
<organism evidence="1">
    <name type="scientific">Ophidiomyces ophidiicola</name>
    <dbReference type="NCBI Taxonomy" id="1387563"/>
    <lineage>
        <taxon>Eukaryota</taxon>
        <taxon>Fungi</taxon>
        <taxon>Dikarya</taxon>
        <taxon>Ascomycota</taxon>
        <taxon>Pezizomycotina</taxon>
        <taxon>Eurotiomycetes</taxon>
        <taxon>Eurotiomycetidae</taxon>
        <taxon>Onygenales</taxon>
        <taxon>Onygenaceae</taxon>
        <taxon>Ophidiomyces</taxon>
    </lineage>
</organism>
<sequence>MDFLLLLVLATIMYTLPVHSARAPVDTFLFQGRDNTPFIQNPKANFLQGGYLVEYHDNAKQFSAFSTALGGAGFPAKHRFDFNHKYFRGSSFVINDNGDQQSAMAKIMATNQVKNVWPLRLIQRDPGQLHSKLPPGAKLRSSKLPKRESGKAWSTHAMTGVDKLHAKGMTGKGMFVAILDTGVDYKHPDLGGGFGPGFKVAKGYDFVGDNAIIGRPQPDADPYDSCGFHGTWVSGIVAANPGALNAPGVAPDATLGMYRIFDCFLWTLEDIVISAYLKAYDDGADVISLSFGSYSGVHNGKFLYPLGRVVSSIVDSGVVCIAVSGEVGGPPFQANSPASALGVISVATVENSVKPMFHFIGNYSVVNGKSEAFEYEPTNLPLTQRRSLWTWNYTMDFQDPYSLTNCPEFPEEIPDLKEHVALVPFCLATMLSAVGLGVKHIMLHDRGEVFPSVAAKKDNDAKAILGLGIVNRQQGDEWQRNFLSGMKATLTFTDPNKPEFRYRETPNKVGGLVDIWSSWGPTLELDSTPIVAAPGTNVLSTLPKREGIYGVLSHAGGAAPYAAGVAALLKQNNKKIDPKYIIRALTTTANLLNFSNGQSTDNTLAPPIQQGGGLINAFSAVHSETLLSPSHIKIKGRYDDTALITLRNTGRQAKWYSISHKPSHSVYTVFSNLLERGTLPELEAASARVLTFPPRIKVPARTTLGFIAYFILPRNLANQRVPIYSGHILVKEDDGPEFSVSYLGSPSDLKTIECFNNRSTYLATTDDISKKAAPGRTFKFPRNNITDIEDFDLPIMMVGLDFYTREIVAEIIPEKPIEGFNGKLGGNEPFGPFPPGIIIPIPVFGNLASGDFAPEGKFTMSVKALRYHGEQGKNNDWNVFKSSSFGIEYVGGTNMTANQ</sequence>
<accession>A0ACB8V7Z6</accession>
<reference evidence="1" key="1">
    <citation type="journal article" date="2022" name="bioRxiv">
        <title>Population genetic analysis of Ophidiomyces ophidiicola, the causative agent of snake fungal disease, indicates recent introductions to the USA.</title>
        <authorList>
            <person name="Ladner J.T."/>
            <person name="Palmer J.M."/>
            <person name="Ettinger C.L."/>
            <person name="Stajich J.E."/>
            <person name="Farrell T.M."/>
            <person name="Glorioso B.M."/>
            <person name="Lawson B."/>
            <person name="Price S.J."/>
            <person name="Stengle A.G."/>
            <person name="Grear D.A."/>
            <person name="Lorch J.M."/>
        </authorList>
    </citation>
    <scope>NUCLEOTIDE SEQUENCE</scope>
    <source>
        <strain evidence="1">NWHC 24266-5</strain>
    </source>
</reference>
<evidence type="ECO:0000313" key="1">
    <source>
        <dbReference type="EMBL" id="KAI2393529.1"/>
    </source>
</evidence>
<comment type="caution">
    <text evidence="1">The sequence shown here is derived from an EMBL/GenBank/DDBJ whole genome shotgun (WGS) entry which is preliminary data.</text>
</comment>
<dbReference type="EMBL" id="JALBCA010000002">
    <property type="protein sequence ID" value="KAI2393529.1"/>
    <property type="molecule type" value="Genomic_DNA"/>
</dbReference>